<comment type="similarity">
    <text evidence="1">Belongs to the ROK (NagC/XylR) family.</text>
</comment>
<evidence type="ECO:0000313" key="3">
    <source>
        <dbReference type="Proteomes" id="UP000309676"/>
    </source>
</evidence>
<proteinExistence type="inferred from homology"/>
<dbReference type="OrthoDB" id="9795247at2"/>
<dbReference type="PANTHER" id="PTHR18964:SF149">
    <property type="entry name" value="BIFUNCTIONAL UDP-N-ACETYLGLUCOSAMINE 2-EPIMERASE_N-ACETYLMANNOSAMINE KINASE"/>
    <property type="match status" value="1"/>
</dbReference>
<dbReference type="Pfam" id="PF00480">
    <property type="entry name" value="ROK"/>
    <property type="match status" value="1"/>
</dbReference>
<dbReference type="Gene3D" id="3.30.420.40">
    <property type="match status" value="2"/>
</dbReference>
<evidence type="ECO:0000256" key="1">
    <source>
        <dbReference type="ARBA" id="ARBA00006479"/>
    </source>
</evidence>
<dbReference type="InterPro" id="IPR000600">
    <property type="entry name" value="ROK"/>
</dbReference>
<dbReference type="InterPro" id="IPR049874">
    <property type="entry name" value="ROK_cs"/>
</dbReference>
<dbReference type="AlphaFoldDB" id="A0A5R9G915"/>
<protein>
    <submittedName>
        <fullName evidence="2">ROK family protein</fullName>
    </submittedName>
</protein>
<dbReference type="Proteomes" id="UP000309676">
    <property type="component" value="Unassembled WGS sequence"/>
</dbReference>
<dbReference type="InterPro" id="IPR043129">
    <property type="entry name" value="ATPase_NBD"/>
</dbReference>
<sequence>MEAEAAIGVDIGGTSLKFAAVDREGRVLRHWTRPTPAIDPSEGIMRELLAGIDKLLAELKEEAPELRVAGIGIGSAGQIHKRDGSVAFAVDTIPGYTGTPIKARVEERFPELPTFVDNDVNVLALAEKHYGAGRELQDFVCVALGTGIGGAIVQGGRLVHGVYGGAGELGHLSVDFNGPRCSCGNYGCIELYASGTGIERLLKERFENAAKPAWALNAAGLLNAWQSGDALAGEAMDVVLAALGSALAGVVHALNPEAIVLGGGIVEKAPALLAAIEDATRSRTSPVMWKHVRLLPAIAGSRAGVIGAAAQVWQYT</sequence>
<dbReference type="PROSITE" id="PS01125">
    <property type="entry name" value="ROK"/>
    <property type="match status" value="1"/>
</dbReference>
<gene>
    <name evidence="2" type="ORF">FE782_13770</name>
</gene>
<comment type="caution">
    <text evidence="2">The sequence shown here is derived from an EMBL/GenBank/DDBJ whole genome shotgun (WGS) entry which is preliminary data.</text>
</comment>
<name>A0A5R9G915_9BACL</name>
<dbReference type="CDD" id="cd24068">
    <property type="entry name" value="ASKHA_NBD_ROK_FnNanK-like"/>
    <property type="match status" value="1"/>
</dbReference>
<dbReference type="SUPFAM" id="SSF53067">
    <property type="entry name" value="Actin-like ATPase domain"/>
    <property type="match status" value="1"/>
</dbReference>
<organism evidence="2 3">
    <name type="scientific">Paenibacillus antri</name>
    <dbReference type="NCBI Taxonomy" id="2582848"/>
    <lineage>
        <taxon>Bacteria</taxon>
        <taxon>Bacillati</taxon>
        <taxon>Bacillota</taxon>
        <taxon>Bacilli</taxon>
        <taxon>Bacillales</taxon>
        <taxon>Paenibacillaceae</taxon>
        <taxon>Paenibacillus</taxon>
    </lineage>
</organism>
<reference evidence="2 3" key="1">
    <citation type="submission" date="2019-05" db="EMBL/GenBank/DDBJ databases">
        <authorList>
            <person name="Narsing Rao M.P."/>
            <person name="Li W.J."/>
        </authorList>
    </citation>
    <scope>NUCLEOTIDE SEQUENCE [LARGE SCALE GENOMIC DNA]</scope>
    <source>
        <strain evidence="2 3">SYSU_K30003</strain>
    </source>
</reference>
<accession>A0A5R9G915</accession>
<dbReference type="EMBL" id="VCIW01000008">
    <property type="protein sequence ID" value="TLS51569.1"/>
    <property type="molecule type" value="Genomic_DNA"/>
</dbReference>
<evidence type="ECO:0000313" key="2">
    <source>
        <dbReference type="EMBL" id="TLS51569.1"/>
    </source>
</evidence>
<keyword evidence="3" id="KW-1185">Reference proteome</keyword>
<dbReference type="RefSeq" id="WP_138194736.1">
    <property type="nucleotide sequence ID" value="NZ_VCIW01000008.1"/>
</dbReference>
<dbReference type="PANTHER" id="PTHR18964">
    <property type="entry name" value="ROK (REPRESSOR, ORF, KINASE) FAMILY"/>
    <property type="match status" value="1"/>
</dbReference>